<proteinExistence type="predicted"/>
<protein>
    <submittedName>
        <fullName evidence="1">Protein kinase superfamily protein</fullName>
    </submittedName>
</protein>
<sequence>MSISLASASTSMSVLRSPLSIKTMPNRSKRRQQQQMRVIGDFSHFGEVVRKDMKFLKKGISRGIEWASETFRIPQVSKTLDDVLWLRNLENPQAAPPEPRVWPQPSYPGLTGVDLLMADLKALEAYANYFYYLSKVWSKPLPEVYNPQDVVDYFNCRPHIVALRILEVGSCFLSAAIKIRTSRMRKFLKSNSEKDMDGDISQYDFGMVLKETMLNLGPTFVKVGQSLSTRPDIIGSDISKALSELHDQIPPFPKSIAMKIIEEELGSPVESLFSYISEEPVAAASFGQVYRGSTLDGFSVAVKVQRPNLRHVVVRDIYILRLGLGLLQKIAKRKSDLRLYADELGKGLVGELDYTLEAANAAEFLEAHSSFPFIRVPKVLKHLSRKRILTMEWMGGESPTDLLLVATGSTVGNSLTHSERQKLDAKRCLLDLVKKGVEAALVQLLETGLLHADPHAGNLRYITSGQIGFMDFGLLCRMERKHQFAMLASIVHIVNGDWSSLVNALAEMDVVRPGTNKLRVTMDLEDALGEVEFIDGIPDVKFSRVLGKIWSVAIKYHFRMPPYYTLVLRSLASLEGLAVAADPNFKTFEAAYPFVIQKLLTENSAATRKILHSVVLNKRKEFQWQRLSLFLRVGATRKGLQRVLTPPTETSLDYLPNRAGVFDTANLILRLLRSKDGVVLRRLLMTADGASLIRAFVSKEASFVRQQLCRIIADALYQQMLETLGRGIPVTHYSSKLRWAGGSKSTELEPSSRLSAPIYDYQSFLRDRRLRVIFSKMLKPVRRDPVLMLRFCWASFVMFVTASALACHQILVSLSEAYFGPVLAPKRYAISASNS</sequence>
<evidence type="ECO:0000313" key="1">
    <source>
        <dbReference type="EMBL" id="KAJ4720816.1"/>
    </source>
</evidence>
<comment type="caution">
    <text evidence="1">The sequence shown here is derived from an EMBL/GenBank/DDBJ whole genome shotgun (WGS) entry which is preliminary data.</text>
</comment>
<name>A0ACC1YAN6_MELAZ</name>
<reference evidence="1 2" key="1">
    <citation type="journal article" date="2023" name="Science">
        <title>Complex scaffold remodeling in plant triterpene biosynthesis.</title>
        <authorList>
            <person name="De La Pena R."/>
            <person name="Hodgson H."/>
            <person name="Liu J.C."/>
            <person name="Stephenson M.J."/>
            <person name="Martin A.C."/>
            <person name="Owen C."/>
            <person name="Harkess A."/>
            <person name="Leebens-Mack J."/>
            <person name="Jimenez L.E."/>
            <person name="Osbourn A."/>
            <person name="Sattely E.S."/>
        </authorList>
    </citation>
    <scope>NUCLEOTIDE SEQUENCE [LARGE SCALE GENOMIC DNA]</scope>
    <source>
        <strain evidence="2">cv. JPN11</strain>
        <tissue evidence="1">Leaf</tissue>
    </source>
</reference>
<dbReference type="EMBL" id="CM051397">
    <property type="protein sequence ID" value="KAJ4720816.1"/>
    <property type="molecule type" value="Genomic_DNA"/>
</dbReference>
<keyword evidence="1" id="KW-0808">Transferase</keyword>
<accession>A0ACC1YAN6</accession>
<gene>
    <name evidence="1" type="ORF">OWV82_008582</name>
</gene>
<organism evidence="1 2">
    <name type="scientific">Melia azedarach</name>
    <name type="common">Chinaberry tree</name>
    <dbReference type="NCBI Taxonomy" id="155640"/>
    <lineage>
        <taxon>Eukaryota</taxon>
        <taxon>Viridiplantae</taxon>
        <taxon>Streptophyta</taxon>
        <taxon>Embryophyta</taxon>
        <taxon>Tracheophyta</taxon>
        <taxon>Spermatophyta</taxon>
        <taxon>Magnoliopsida</taxon>
        <taxon>eudicotyledons</taxon>
        <taxon>Gunneridae</taxon>
        <taxon>Pentapetalae</taxon>
        <taxon>rosids</taxon>
        <taxon>malvids</taxon>
        <taxon>Sapindales</taxon>
        <taxon>Meliaceae</taxon>
        <taxon>Melia</taxon>
    </lineage>
</organism>
<evidence type="ECO:0000313" key="2">
    <source>
        <dbReference type="Proteomes" id="UP001164539"/>
    </source>
</evidence>
<keyword evidence="2" id="KW-1185">Reference proteome</keyword>
<keyword evidence="1" id="KW-0418">Kinase</keyword>
<dbReference type="Proteomes" id="UP001164539">
    <property type="component" value="Chromosome 4"/>
</dbReference>